<organism evidence="2 3">
    <name type="scientific">Rickenella mellea</name>
    <dbReference type="NCBI Taxonomy" id="50990"/>
    <lineage>
        <taxon>Eukaryota</taxon>
        <taxon>Fungi</taxon>
        <taxon>Dikarya</taxon>
        <taxon>Basidiomycota</taxon>
        <taxon>Agaricomycotina</taxon>
        <taxon>Agaricomycetes</taxon>
        <taxon>Hymenochaetales</taxon>
        <taxon>Rickenellaceae</taxon>
        <taxon>Rickenella</taxon>
    </lineage>
</organism>
<keyword evidence="3" id="KW-1185">Reference proteome</keyword>
<evidence type="ECO:0000313" key="2">
    <source>
        <dbReference type="EMBL" id="TDL13489.1"/>
    </source>
</evidence>
<proteinExistence type="predicted"/>
<dbReference type="EMBL" id="ML170587">
    <property type="protein sequence ID" value="TDL13489.1"/>
    <property type="molecule type" value="Genomic_DNA"/>
</dbReference>
<accession>A0A4R5XF98</accession>
<feature type="compositionally biased region" description="Polar residues" evidence="1">
    <location>
        <begin position="76"/>
        <end position="85"/>
    </location>
</feature>
<reference evidence="2 3" key="1">
    <citation type="submission" date="2018-06" db="EMBL/GenBank/DDBJ databases">
        <title>A transcriptomic atlas of mushroom development highlights an independent origin of complex multicellularity.</title>
        <authorList>
            <consortium name="DOE Joint Genome Institute"/>
            <person name="Krizsan K."/>
            <person name="Almasi E."/>
            <person name="Merenyi Z."/>
            <person name="Sahu N."/>
            <person name="Viragh M."/>
            <person name="Koszo T."/>
            <person name="Mondo S."/>
            <person name="Kiss B."/>
            <person name="Balint B."/>
            <person name="Kues U."/>
            <person name="Barry K."/>
            <person name="Hegedus J.C."/>
            <person name="Henrissat B."/>
            <person name="Johnson J."/>
            <person name="Lipzen A."/>
            <person name="Ohm R."/>
            <person name="Nagy I."/>
            <person name="Pangilinan J."/>
            <person name="Yan J."/>
            <person name="Xiong Y."/>
            <person name="Grigoriev I.V."/>
            <person name="Hibbett D.S."/>
            <person name="Nagy L.G."/>
        </authorList>
    </citation>
    <scope>NUCLEOTIDE SEQUENCE [LARGE SCALE GENOMIC DNA]</scope>
    <source>
        <strain evidence="2 3">SZMC22713</strain>
    </source>
</reference>
<dbReference type="VEuPathDB" id="FungiDB:BD410DRAFT_846897"/>
<sequence length="85" mass="10204">MARPRKYKTQKEQVEAARKRRRDWYDRESAKSLARYHHLNRIDFEPKLTSPRTHIPSYHDPSPNHKKQLDKRPQVHANSDDSLTS</sequence>
<feature type="region of interest" description="Disordered" evidence="1">
    <location>
        <begin position="1"/>
        <end position="23"/>
    </location>
</feature>
<feature type="region of interest" description="Disordered" evidence="1">
    <location>
        <begin position="45"/>
        <end position="85"/>
    </location>
</feature>
<evidence type="ECO:0000313" key="3">
    <source>
        <dbReference type="Proteomes" id="UP000294933"/>
    </source>
</evidence>
<evidence type="ECO:0000256" key="1">
    <source>
        <dbReference type="SAM" id="MobiDB-lite"/>
    </source>
</evidence>
<dbReference type="AlphaFoldDB" id="A0A4R5XF98"/>
<gene>
    <name evidence="2" type="ORF">BD410DRAFT_846897</name>
</gene>
<protein>
    <submittedName>
        <fullName evidence="2">Uncharacterized protein</fullName>
    </submittedName>
</protein>
<name>A0A4R5XF98_9AGAM</name>
<dbReference type="Proteomes" id="UP000294933">
    <property type="component" value="Unassembled WGS sequence"/>
</dbReference>
<feature type="compositionally biased region" description="Basic and acidic residues" evidence="1">
    <location>
        <begin position="9"/>
        <end position="23"/>
    </location>
</feature>